<proteinExistence type="predicted"/>
<protein>
    <submittedName>
        <fullName evidence="1">Uncharacterized protein</fullName>
    </submittedName>
</protein>
<evidence type="ECO:0000313" key="1">
    <source>
        <dbReference type="EMBL" id="JAD57914.1"/>
    </source>
</evidence>
<reference evidence="1" key="1">
    <citation type="submission" date="2014-09" db="EMBL/GenBank/DDBJ databases">
        <authorList>
            <person name="Magalhaes I.L.F."/>
            <person name="Oliveira U."/>
            <person name="Santos F.R."/>
            <person name="Vidigal T.H.D.A."/>
            <person name="Brescovit A.D."/>
            <person name="Santos A.J."/>
        </authorList>
    </citation>
    <scope>NUCLEOTIDE SEQUENCE</scope>
    <source>
        <tissue evidence="1">Shoot tissue taken approximately 20 cm above the soil surface</tissue>
    </source>
</reference>
<organism evidence="1">
    <name type="scientific">Arundo donax</name>
    <name type="common">Giant reed</name>
    <name type="synonym">Donax arundinaceus</name>
    <dbReference type="NCBI Taxonomy" id="35708"/>
    <lineage>
        <taxon>Eukaryota</taxon>
        <taxon>Viridiplantae</taxon>
        <taxon>Streptophyta</taxon>
        <taxon>Embryophyta</taxon>
        <taxon>Tracheophyta</taxon>
        <taxon>Spermatophyta</taxon>
        <taxon>Magnoliopsida</taxon>
        <taxon>Liliopsida</taxon>
        <taxon>Poales</taxon>
        <taxon>Poaceae</taxon>
        <taxon>PACMAD clade</taxon>
        <taxon>Arundinoideae</taxon>
        <taxon>Arundineae</taxon>
        <taxon>Arundo</taxon>
    </lineage>
</organism>
<accession>A0A0A9B1P1</accession>
<name>A0A0A9B1P1_ARUDO</name>
<dbReference type="EMBL" id="GBRH01239981">
    <property type="protein sequence ID" value="JAD57914.1"/>
    <property type="molecule type" value="Transcribed_RNA"/>
</dbReference>
<reference evidence="1" key="2">
    <citation type="journal article" date="2015" name="Data Brief">
        <title>Shoot transcriptome of the giant reed, Arundo donax.</title>
        <authorList>
            <person name="Barrero R.A."/>
            <person name="Guerrero F.D."/>
            <person name="Moolhuijzen P."/>
            <person name="Goolsby J.A."/>
            <person name="Tidwell J."/>
            <person name="Bellgard S.E."/>
            <person name="Bellgard M.I."/>
        </authorList>
    </citation>
    <scope>NUCLEOTIDE SEQUENCE</scope>
    <source>
        <tissue evidence="1">Shoot tissue taken approximately 20 cm above the soil surface</tissue>
    </source>
</reference>
<dbReference type="AlphaFoldDB" id="A0A0A9B1P1"/>
<sequence>MTAGTVAKTPMLSQCPPTSNEEQPIATFCLEYSMVGLGPQKADCLPSLSELVKGNSSSPLQ</sequence>